<comment type="function">
    <text evidence="1">Component of the Mediator complex, a coactivator involved in the regulated transcription of nearly all RNA polymerase II-dependent genes. Mediator functions as a bridge to convey information from gene-specific regulatory proteins to the basal RNA polymerase II transcription machinery.</text>
</comment>
<evidence type="ECO:0000313" key="3">
    <source>
        <dbReference type="Proteomes" id="UP000027195"/>
    </source>
</evidence>
<proteinExistence type="inferred from homology"/>
<dbReference type="OrthoDB" id="10253553at2759"/>
<dbReference type="GO" id="GO:0006357">
    <property type="term" value="P:regulation of transcription by RNA polymerase II"/>
    <property type="evidence" value="ECO:0007669"/>
    <property type="project" value="InterPro"/>
</dbReference>
<keyword evidence="1" id="KW-0010">Activator</keyword>
<sequence length="100" mass="11758">MDALAEIVNPFPPPPIQYNRYTQQNLDLLALLRERSSTTVHEDLRKSQHAVLSDQADVPEWNLTELERPRADWIIEEGGYNTFGDRWPVRFLKLWSTHDQ</sequence>
<dbReference type="GO" id="GO:0003712">
    <property type="term" value="F:transcription coregulator activity"/>
    <property type="evidence" value="ECO:0007669"/>
    <property type="project" value="InterPro"/>
</dbReference>
<comment type="subcellular location">
    <subcellularLocation>
        <location evidence="1">Nucleus</location>
    </subcellularLocation>
</comment>
<dbReference type="Pfam" id="PF05983">
    <property type="entry name" value="Med7"/>
    <property type="match status" value="1"/>
</dbReference>
<dbReference type="Gene3D" id="6.10.140.1520">
    <property type="match status" value="1"/>
</dbReference>
<keyword evidence="1" id="KW-0804">Transcription</keyword>
<name>A0A067MWR7_BOTB1</name>
<comment type="subunit">
    <text evidence="1">Component of the Mediator complex.</text>
</comment>
<keyword evidence="1" id="KW-0539">Nucleus</keyword>
<organism evidence="2 3">
    <name type="scientific">Botryobasidium botryosum (strain FD-172 SS1)</name>
    <dbReference type="NCBI Taxonomy" id="930990"/>
    <lineage>
        <taxon>Eukaryota</taxon>
        <taxon>Fungi</taxon>
        <taxon>Dikarya</taxon>
        <taxon>Basidiomycota</taxon>
        <taxon>Agaricomycotina</taxon>
        <taxon>Agaricomycetes</taxon>
        <taxon>Cantharellales</taxon>
        <taxon>Botryobasidiaceae</taxon>
        <taxon>Botryobasidium</taxon>
    </lineage>
</organism>
<keyword evidence="1" id="KW-0805">Transcription regulation</keyword>
<dbReference type="STRING" id="930990.A0A067MWR7"/>
<protein>
    <recommendedName>
        <fullName evidence="1">Mediator of RNA polymerase II transcription subunit 7</fullName>
    </recommendedName>
</protein>
<comment type="similarity">
    <text evidence="1">Belongs to the Mediator complex subunit 7 family.</text>
</comment>
<evidence type="ECO:0000313" key="2">
    <source>
        <dbReference type="EMBL" id="KDQ15986.1"/>
    </source>
</evidence>
<gene>
    <name evidence="2" type="ORF">BOTBODRAFT_31437</name>
</gene>
<dbReference type="AlphaFoldDB" id="A0A067MWR7"/>
<dbReference type="HOGENOM" id="CLU_2305608_0_0_1"/>
<evidence type="ECO:0000256" key="1">
    <source>
        <dbReference type="RuleBase" id="RU364060"/>
    </source>
</evidence>
<dbReference type="InParanoid" id="A0A067MWR7"/>
<keyword evidence="3" id="KW-1185">Reference proteome</keyword>
<accession>A0A067MWR7</accession>
<reference evidence="3" key="1">
    <citation type="journal article" date="2014" name="Proc. Natl. Acad. Sci. U.S.A.">
        <title>Extensive sampling of basidiomycete genomes demonstrates inadequacy of the white-rot/brown-rot paradigm for wood decay fungi.</title>
        <authorList>
            <person name="Riley R."/>
            <person name="Salamov A.A."/>
            <person name="Brown D.W."/>
            <person name="Nagy L.G."/>
            <person name="Floudas D."/>
            <person name="Held B.W."/>
            <person name="Levasseur A."/>
            <person name="Lombard V."/>
            <person name="Morin E."/>
            <person name="Otillar R."/>
            <person name="Lindquist E.A."/>
            <person name="Sun H."/>
            <person name="LaButti K.M."/>
            <person name="Schmutz J."/>
            <person name="Jabbour D."/>
            <person name="Luo H."/>
            <person name="Baker S.E."/>
            <person name="Pisabarro A.G."/>
            <person name="Walton J.D."/>
            <person name="Blanchette R.A."/>
            <person name="Henrissat B."/>
            <person name="Martin F."/>
            <person name="Cullen D."/>
            <person name="Hibbett D.S."/>
            <person name="Grigoriev I.V."/>
        </authorList>
    </citation>
    <scope>NUCLEOTIDE SEQUENCE [LARGE SCALE GENOMIC DNA]</scope>
    <source>
        <strain evidence="3">FD-172 SS1</strain>
    </source>
</reference>
<dbReference type="EMBL" id="KL198030">
    <property type="protein sequence ID" value="KDQ15986.1"/>
    <property type="molecule type" value="Genomic_DNA"/>
</dbReference>
<dbReference type="InterPro" id="IPR009244">
    <property type="entry name" value="Mediatior_Med7"/>
</dbReference>
<dbReference type="GO" id="GO:0016592">
    <property type="term" value="C:mediator complex"/>
    <property type="evidence" value="ECO:0007669"/>
    <property type="project" value="InterPro"/>
</dbReference>
<dbReference type="Proteomes" id="UP000027195">
    <property type="component" value="Unassembled WGS sequence"/>
</dbReference>